<feature type="compositionally biased region" description="Polar residues" evidence="1">
    <location>
        <begin position="668"/>
        <end position="684"/>
    </location>
</feature>
<feature type="region of interest" description="Disordered" evidence="1">
    <location>
        <begin position="617"/>
        <end position="720"/>
    </location>
</feature>
<dbReference type="Proteomes" id="UP000193920">
    <property type="component" value="Unassembled WGS sequence"/>
</dbReference>
<feature type="compositionally biased region" description="Low complexity" evidence="1">
    <location>
        <begin position="564"/>
        <end position="573"/>
    </location>
</feature>
<protein>
    <submittedName>
        <fullName evidence="2">Uncharacterized protein</fullName>
    </submittedName>
</protein>
<feature type="region of interest" description="Disordered" evidence="1">
    <location>
        <begin position="543"/>
        <end position="597"/>
    </location>
</feature>
<organism evidence="2 3">
    <name type="scientific">Neocallimastix californiae</name>
    <dbReference type="NCBI Taxonomy" id="1754190"/>
    <lineage>
        <taxon>Eukaryota</taxon>
        <taxon>Fungi</taxon>
        <taxon>Fungi incertae sedis</taxon>
        <taxon>Chytridiomycota</taxon>
        <taxon>Chytridiomycota incertae sedis</taxon>
        <taxon>Neocallimastigomycetes</taxon>
        <taxon>Neocallimastigales</taxon>
        <taxon>Neocallimastigaceae</taxon>
        <taxon>Neocallimastix</taxon>
    </lineage>
</organism>
<feature type="compositionally biased region" description="Acidic residues" evidence="1">
    <location>
        <begin position="709"/>
        <end position="720"/>
    </location>
</feature>
<gene>
    <name evidence="2" type="ORF">LY90DRAFT_666262</name>
</gene>
<feature type="compositionally biased region" description="Low complexity" evidence="1">
    <location>
        <begin position="643"/>
        <end position="660"/>
    </location>
</feature>
<feature type="compositionally biased region" description="Polar residues" evidence="1">
    <location>
        <begin position="588"/>
        <end position="597"/>
    </location>
</feature>
<feature type="compositionally biased region" description="Low complexity" evidence="1">
    <location>
        <begin position="468"/>
        <end position="480"/>
    </location>
</feature>
<evidence type="ECO:0000313" key="2">
    <source>
        <dbReference type="EMBL" id="ORY74461.1"/>
    </source>
</evidence>
<feature type="compositionally biased region" description="Low complexity" evidence="1">
    <location>
        <begin position="16"/>
        <end position="29"/>
    </location>
</feature>
<dbReference type="STRING" id="1754190.A0A1Y2ES94"/>
<feature type="region of interest" description="Disordered" evidence="1">
    <location>
        <begin position="1"/>
        <end position="31"/>
    </location>
</feature>
<feature type="compositionally biased region" description="Acidic residues" evidence="1">
    <location>
        <begin position="693"/>
        <end position="702"/>
    </location>
</feature>
<feature type="region of interest" description="Disordered" evidence="1">
    <location>
        <begin position="387"/>
        <end position="406"/>
    </location>
</feature>
<keyword evidence="3" id="KW-1185">Reference proteome</keyword>
<name>A0A1Y2ES94_9FUNG</name>
<evidence type="ECO:0000313" key="3">
    <source>
        <dbReference type="Proteomes" id="UP000193920"/>
    </source>
</evidence>
<feature type="compositionally biased region" description="Low complexity" evidence="1">
    <location>
        <begin position="543"/>
        <end position="556"/>
    </location>
</feature>
<reference evidence="2 3" key="1">
    <citation type="submission" date="2016-08" db="EMBL/GenBank/DDBJ databases">
        <title>A Parts List for Fungal Cellulosomes Revealed by Comparative Genomics.</title>
        <authorList>
            <consortium name="DOE Joint Genome Institute"/>
            <person name="Haitjema C.H."/>
            <person name="Gilmore S.P."/>
            <person name="Henske J.K."/>
            <person name="Solomon K.V."/>
            <person name="De Groot R."/>
            <person name="Kuo A."/>
            <person name="Mondo S.J."/>
            <person name="Salamov A.A."/>
            <person name="Labutti K."/>
            <person name="Zhao Z."/>
            <person name="Chiniquy J."/>
            <person name="Barry K."/>
            <person name="Brewer H.M."/>
            <person name="Purvine S.O."/>
            <person name="Wright A.T."/>
            <person name="Boxma B."/>
            <person name="Van Alen T."/>
            <person name="Hackstein J.H."/>
            <person name="Baker S.E."/>
            <person name="Grigoriev I.V."/>
            <person name="O'Malley M.A."/>
        </authorList>
    </citation>
    <scope>NUCLEOTIDE SEQUENCE [LARGE SCALE GENOMIC DNA]</scope>
    <source>
        <strain evidence="2 3">G1</strain>
    </source>
</reference>
<proteinExistence type="predicted"/>
<evidence type="ECO:0000256" key="1">
    <source>
        <dbReference type="SAM" id="MobiDB-lite"/>
    </source>
</evidence>
<comment type="caution">
    <text evidence="2">The sequence shown here is derived from an EMBL/GenBank/DDBJ whole genome shotgun (WGS) entry which is preliminary data.</text>
</comment>
<accession>A0A1Y2ES94</accession>
<dbReference type="EMBL" id="MCOG01000029">
    <property type="protein sequence ID" value="ORY74461.1"/>
    <property type="molecule type" value="Genomic_DNA"/>
</dbReference>
<dbReference type="OrthoDB" id="6334211at2759"/>
<dbReference type="AlphaFoldDB" id="A0A1Y2ES94"/>
<feature type="region of interest" description="Disordered" evidence="1">
    <location>
        <begin position="441"/>
        <end position="480"/>
    </location>
</feature>
<sequence>MLSNEGLNLNPKRESYNSNTSNSNINGSNKHYSISKFQKGENLSKNDIVERVKNQLKNSIEHHSDYISKYLYKSIIGIKEDSNIYNELKYLTNKEEEKIPIWKINLLLNDKTKALLESLDSFSLITGIYSEEELKLEGQDNYGYYSILIREANYDGLICYYVCTDIKVYEKETSALIMDKVMIAYVSPSLDTLNQITREYIGICEDQDNINHYILTKYRIINYKTEKQRILFSIYDENYYQENTKIILAPHILTEAGEEILSKIFGLILDEDCDDDRLLDSIEFISLIKDELKLIKFNIKKEDKLYINGIERRIMNEISEEKKFQRYLNNLLKKSEVSELKRQLEELKLENSWFDVPKDYDYLDIPKKIMELKILIDQKEEEYKINNKRKEEEEKEEMTNQKNEKELNSDDTIMLKDVFSIKKSYKTIDRNKYFINLNNHDKEKPKISTPSLNDNTNNDNDNDKYEHSYSISSKASSKSNISNCNTMEFLESIENTNNNSNESDLNNYEIVSKSSLQMMKSNIPDMNKQDSILKSYKSIKMNNDNNNDSINNIDNNSENHEDNATTTTTSNNNRNDDDDNNNNNNSTELPTKASSYSEKNLNEIEKIKNSLSKVFTKSSSSTEMEKINGENNDSVPITEDTSKSISATPTKKSSKSNSSTQVDEDSELSTMTESIENNKSIPSHSNNNSTSDLDLDNSDNNDNDNNSDYNDDDNSDEDEINKDITVNSDIITNKNNSKSNSIDSILENDNSLENIKAPISIRSITDEELDDEIKTMKDISDEEHEKEIKIMEEEKGKNSGVISTSDKSMSSCYQSIHQNDSSKKGIEELKNKDYLIVEDIENILEKEYSQDPHIIELKNKYGIEVPQAIFYPYVEYDYIHQKGYLQIYYSKFHITFNNEDLKKSQGKKKIYDSSNLLETPDAKSEFLTVKDKVKNQYAKFLKNNTNLKIVISDYLQLLLSKKPSDVYDFTQRYFK</sequence>